<accession>A0ABT1TW88</accession>
<evidence type="ECO:0000256" key="7">
    <source>
        <dbReference type="ARBA" id="ARBA00022806"/>
    </source>
</evidence>
<dbReference type="InterPro" id="IPR006483">
    <property type="entry name" value="CRISPR-assoc_Cas3_HD"/>
</dbReference>
<evidence type="ECO:0000256" key="4">
    <source>
        <dbReference type="ARBA" id="ARBA00022723"/>
    </source>
</evidence>
<evidence type="ECO:0000313" key="12">
    <source>
        <dbReference type="EMBL" id="MCQ8119037.1"/>
    </source>
</evidence>
<evidence type="ECO:0000313" key="13">
    <source>
        <dbReference type="Proteomes" id="UP001524570"/>
    </source>
</evidence>
<organism evidence="12 13">
    <name type="scientific">Methylomonas rosea</name>
    <dbReference type="NCBI Taxonomy" id="2952227"/>
    <lineage>
        <taxon>Bacteria</taxon>
        <taxon>Pseudomonadati</taxon>
        <taxon>Pseudomonadota</taxon>
        <taxon>Gammaproteobacteria</taxon>
        <taxon>Methylococcales</taxon>
        <taxon>Methylococcaceae</taxon>
        <taxon>Methylomonas</taxon>
    </lineage>
</organism>
<comment type="similarity">
    <text evidence="1">In the N-terminal section; belongs to the CRISPR-associated nuclease Cas3-HD family.</text>
</comment>
<dbReference type="InterPro" id="IPR050547">
    <property type="entry name" value="DEAD_box_RNA_helicases"/>
</dbReference>
<dbReference type="SUPFAM" id="SSF52540">
    <property type="entry name" value="P-loop containing nucleoside triphosphate hydrolases"/>
    <property type="match status" value="1"/>
</dbReference>
<evidence type="ECO:0000259" key="10">
    <source>
        <dbReference type="PROSITE" id="PS51192"/>
    </source>
</evidence>
<dbReference type="RefSeq" id="WP_256607980.1">
    <property type="nucleotide sequence ID" value="NZ_JANIBL010000056.1"/>
</dbReference>
<dbReference type="InterPro" id="IPR054712">
    <property type="entry name" value="Cas3-like_dom"/>
</dbReference>
<evidence type="ECO:0000259" key="11">
    <source>
        <dbReference type="PROSITE" id="PS51643"/>
    </source>
</evidence>
<gene>
    <name evidence="12" type="primary">cas3</name>
    <name evidence="12" type="ORF">NP589_16495</name>
</gene>
<dbReference type="InterPro" id="IPR038257">
    <property type="entry name" value="CRISPR-assoc_Cas3_HD_sf"/>
</dbReference>
<keyword evidence="13" id="KW-1185">Reference proteome</keyword>
<keyword evidence="7" id="KW-0347">Helicase</keyword>
<reference evidence="12 13" key="1">
    <citation type="submission" date="2022-07" db="EMBL/GenBank/DDBJ databases">
        <title>Methylomonas rivi sp. nov., Methylomonas rosea sp. nov., Methylomonas aureus sp. nov. and Methylomonas subterranea sp. nov., four novel methanotrophs isolated from a freshwater creek and the deep terrestrial subsurface.</title>
        <authorList>
            <person name="Abin C."/>
            <person name="Sankaranarayanan K."/>
            <person name="Garner C."/>
            <person name="Sindelar R."/>
            <person name="Kotary K."/>
            <person name="Garner R."/>
            <person name="Barclay S."/>
            <person name="Lawson P."/>
            <person name="Krumholz L."/>
        </authorList>
    </citation>
    <scope>NUCLEOTIDE SEQUENCE [LARGE SCALE GENOMIC DNA]</scope>
    <source>
        <strain evidence="12 13">WSC-7</strain>
    </source>
</reference>
<evidence type="ECO:0000256" key="2">
    <source>
        <dbReference type="ARBA" id="ARBA00009046"/>
    </source>
</evidence>
<proteinExistence type="inferred from homology"/>
<evidence type="ECO:0000256" key="5">
    <source>
        <dbReference type="ARBA" id="ARBA00022741"/>
    </source>
</evidence>
<name>A0ABT1TW88_9GAMM</name>
<evidence type="ECO:0000256" key="1">
    <source>
        <dbReference type="ARBA" id="ARBA00006847"/>
    </source>
</evidence>
<dbReference type="PANTHER" id="PTHR47963">
    <property type="entry name" value="DEAD-BOX ATP-DEPENDENT RNA HELICASE 47, MITOCHONDRIAL"/>
    <property type="match status" value="1"/>
</dbReference>
<dbReference type="Gene3D" id="1.10.3210.30">
    <property type="match status" value="1"/>
</dbReference>
<comment type="caution">
    <text evidence="12">The sequence shown here is derived from an EMBL/GenBank/DDBJ whole genome shotgun (WGS) entry which is preliminary data.</text>
</comment>
<evidence type="ECO:0000256" key="3">
    <source>
        <dbReference type="ARBA" id="ARBA00022722"/>
    </source>
</evidence>
<keyword evidence="3" id="KW-0540">Nuclease</keyword>
<dbReference type="CDD" id="cd09641">
    <property type="entry name" value="Cas3''_I"/>
    <property type="match status" value="1"/>
</dbReference>
<keyword evidence="9" id="KW-0051">Antiviral defense</keyword>
<dbReference type="InterPro" id="IPR006474">
    <property type="entry name" value="Helicase_Cas3_CRISPR-ass_core"/>
</dbReference>
<dbReference type="PROSITE" id="PS51192">
    <property type="entry name" value="HELICASE_ATP_BIND_1"/>
    <property type="match status" value="1"/>
</dbReference>
<keyword evidence="4" id="KW-0479">Metal-binding</keyword>
<evidence type="ECO:0000256" key="6">
    <source>
        <dbReference type="ARBA" id="ARBA00022801"/>
    </source>
</evidence>
<dbReference type="Proteomes" id="UP001524570">
    <property type="component" value="Unassembled WGS sequence"/>
</dbReference>
<dbReference type="EMBL" id="JANIBL010000056">
    <property type="protein sequence ID" value="MCQ8119037.1"/>
    <property type="molecule type" value="Genomic_DNA"/>
</dbReference>
<dbReference type="SMART" id="SM00487">
    <property type="entry name" value="DEXDc"/>
    <property type="match status" value="1"/>
</dbReference>
<dbReference type="InterPro" id="IPR027417">
    <property type="entry name" value="P-loop_NTPase"/>
</dbReference>
<comment type="similarity">
    <text evidence="2">In the central section; belongs to the CRISPR-associated helicase Cas3 family.</text>
</comment>
<protein>
    <submittedName>
        <fullName evidence="12">CRISPR-associated helicase Cas3</fullName>
    </submittedName>
</protein>
<evidence type="ECO:0000256" key="9">
    <source>
        <dbReference type="ARBA" id="ARBA00023118"/>
    </source>
</evidence>
<dbReference type="Pfam" id="PF22590">
    <property type="entry name" value="Cas3-like_C_2"/>
    <property type="match status" value="1"/>
</dbReference>
<feature type="domain" description="HD Cas3-type" evidence="11">
    <location>
        <begin position="20"/>
        <end position="217"/>
    </location>
</feature>
<keyword evidence="8" id="KW-0067">ATP-binding</keyword>
<dbReference type="Pfam" id="PF18019">
    <property type="entry name" value="Cas3_HD"/>
    <property type="match status" value="1"/>
</dbReference>
<evidence type="ECO:0000256" key="8">
    <source>
        <dbReference type="ARBA" id="ARBA00022840"/>
    </source>
</evidence>
<dbReference type="PANTHER" id="PTHR47963:SF9">
    <property type="entry name" value="CRISPR-ASSOCIATED ENDONUCLEASE_HELICASE CAS3"/>
    <property type="match status" value="1"/>
</dbReference>
<feature type="domain" description="Helicase ATP-binding" evidence="10">
    <location>
        <begin position="284"/>
        <end position="503"/>
    </location>
</feature>
<dbReference type="NCBIfam" id="TIGR01587">
    <property type="entry name" value="cas3_core"/>
    <property type="match status" value="1"/>
</dbReference>
<dbReference type="Gene3D" id="3.40.50.300">
    <property type="entry name" value="P-loop containing nucleotide triphosphate hydrolases"/>
    <property type="match status" value="2"/>
</dbReference>
<sequence>MTNHASYYRYWGKAKPEAEQGVAYHLLPYHCLDVAAVGRYWLAPDKPICKQLAAQLQVEPEWLKSWFTLCLALHDLGKFARAFQGLRSDLSEKLVKPCSGMPYAERHDSLGFALWREVLQEKLAKYDAENNAWAAKIDPWLEIVTGHHGMPPKLERVRIPNFFKVDDEQAAFDYLQAVLECLLPNFDFQPLMEKSLATRLKPVSWQLAGIAVLADWLGSNQEHFAYWDQPMPLADYWQTIALPEAEQALAGLPKPPLAGQFQTVQTLFPFIQQPTPLQQYAVDEPLTDQPQLFILEDVTGAGKTEAALILAQRLIANGLAQGLYIGLPTMATANAMYQRLGKVYRGFYQPAEQPSLVLAHGARELSQAFRDSVLLSEQHHADADYQTGKNPDEQELSATAYCNAWVADSRKKALLADVGVGTLDQALLAVLPARHQSLRLLGLANKILLVDEVHAYDSYMQKLLSALLQAHARQGGSAILLSATLPQNLREKLVAAFQRGLDLPVPNLSDPAAYPLATHVPAQQTETPIDTPIDTRPEVKRTVKVARLDSQDEVIDKILQANQQGQCVCWIRNTVKSAREAYQRLLGSGVPAEQLSLFHSRFAMIDRQTIENRTLQIFGETSSHASRKGQILIATQVVEQSLDLDFDVLISDLAPIDLLIQRAGRLRRHIRDVLGNRQRETDAEDGRGIPVFYLYSPAPNEDAASDWLKTDHAGTQAVYPHVGQLWLSARLLEKAAGFSMPDDARDLIEGVYSDEAQDQIPESLQQASLQAEGKDMMQKGMADLNVLKLDKGYTRKSSDDWDEETRIPTRLTEEESISVVLAVLSGSQLKPYADAKQYAWAMSTIKLPEREWKKASQQIPDELKQQIEALKTEHQALRWLEVFPLTATTQHYYSAEGGWQTQKGENA</sequence>
<dbReference type="InterPro" id="IPR014001">
    <property type="entry name" value="Helicase_ATP-bd"/>
</dbReference>
<keyword evidence="5" id="KW-0547">Nucleotide-binding</keyword>
<dbReference type="NCBIfam" id="TIGR01596">
    <property type="entry name" value="cas3_HD"/>
    <property type="match status" value="1"/>
</dbReference>
<dbReference type="PROSITE" id="PS51643">
    <property type="entry name" value="HD_CAS3"/>
    <property type="match status" value="1"/>
</dbReference>
<keyword evidence="6" id="KW-0378">Hydrolase</keyword>